<name>A0A4Q1CJQ9_9BACT</name>
<dbReference type="Pfam" id="PF00510">
    <property type="entry name" value="COX3"/>
    <property type="match status" value="1"/>
</dbReference>
<dbReference type="InterPro" id="IPR035973">
    <property type="entry name" value="Cyt_c_oxidase_su3-like_sf"/>
</dbReference>
<reference evidence="9 10" key="1">
    <citation type="submission" date="2019-01" db="EMBL/GenBank/DDBJ databases">
        <title>Lacibacter sp. strain TTM-7.</title>
        <authorList>
            <person name="Chen W.-M."/>
        </authorList>
    </citation>
    <scope>NUCLEOTIDE SEQUENCE [LARGE SCALE GENOMIC DNA]</scope>
    <source>
        <strain evidence="9 10">TTM-7</strain>
    </source>
</reference>
<evidence type="ECO:0000313" key="9">
    <source>
        <dbReference type="EMBL" id="RXK60850.1"/>
    </source>
</evidence>
<feature type="transmembrane region" description="Helical" evidence="7">
    <location>
        <begin position="85"/>
        <end position="105"/>
    </location>
</feature>
<feature type="transmembrane region" description="Helical" evidence="7">
    <location>
        <begin position="169"/>
        <end position="188"/>
    </location>
</feature>
<keyword evidence="3 6" id="KW-0812">Transmembrane</keyword>
<evidence type="ECO:0000256" key="5">
    <source>
        <dbReference type="ARBA" id="ARBA00023136"/>
    </source>
</evidence>
<feature type="transmembrane region" description="Helical" evidence="7">
    <location>
        <begin position="125"/>
        <end position="149"/>
    </location>
</feature>
<dbReference type="InterPro" id="IPR000298">
    <property type="entry name" value="Cyt_c_oxidase-like_su3"/>
</dbReference>
<evidence type="ECO:0000256" key="6">
    <source>
        <dbReference type="RuleBase" id="RU003376"/>
    </source>
</evidence>
<keyword evidence="10" id="KW-1185">Reference proteome</keyword>
<dbReference type="CDD" id="cd00386">
    <property type="entry name" value="Heme_Cu_Oxidase_III_like"/>
    <property type="match status" value="1"/>
</dbReference>
<accession>A0A4Q1CJQ9</accession>
<evidence type="ECO:0000256" key="3">
    <source>
        <dbReference type="ARBA" id="ARBA00022692"/>
    </source>
</evidence>
<dbReference type="SUPFAM" id="SSF81452">
    <property type="entry name" value="Cytochrome c oxidase subunit III-like"/>
    <property type="match status" value="1"/>
</dbReference>
<evidence type="ECO:0000259" key="8">
    <source>
        <dbReference type="PROSITE" id="PS50253"/>
    </source>
</evidence>
<dbReference type="OrthoDB" id="679789at2"/>
<dbReference type="PROSITE" id="PS50253">
    <property type="entry name" value="COX3"/>
    <property type="match status" value="1"/>
</dbReference>
<organism evidence="9 10">
    <name type="scientific">Lacibacter luteus</name>
    <dbReference type="NCBI Taxonomy" id="2508719"/>
    <lineage>
        <taxon>Bacteria</taxon>
        <taxon>Pseudomonadati</taxon>
        <taxon>Bacteroidota</taxon>
        <taxon>Chitinophagia</taxon>
        <taxon>Chitinophagales</taxon>
        <taxon>Chitinophagaceae</taxon>
        <taxon>Lacibacter</taxon>
    </lineage>
</organism>
<comment type="caution">
    <text evidence="9">The sequence shown here is derived from an EMBL/GenBank/DDBJ whole genome shotgun (WGS) entry which is preliminary data.</text>
</comment>
<dbReference type="InterPro" id="IPR013833">
    <property type="entry name" value="Cyt_c_oxidase_su3_a-hlx"/>
</dbReference>
<protein>
    <submittedName>
        <fullName evidence="9">Heme-copper oxidase subunit III</fullName>
    </submittedName>
</protein>
<comment type="subcellular location">
    <subcellularLocation>
        <location evidence="6">Cell membrane</location>
        <topology evidence="6">Multi-pass membrane protein</topology>
    </subcellularLocation>
    <subcellularLocation>
        <location evidence="1">Membrane</location>
        <topology evidence="1">Multi-pass membrane protein</topology>
    </subcellularLocation>
</comment>
<dbReference type="EMBL" id="SDHW01000002">
    <property type="protein sequence ID" value="RXK60850.1"/>
    <property type="molecule type" value="Genomic_DNA"/>
</dbReference>
<evidence type="ECO:0000256" key="7">
    <source>
        <dbReference type="SAM" id="Phobius"/>
    </source>
</evidence>
<dbReference type="GO" id="GO:0019646">
    <property type="term" value="P:aerobic electron transport chain"/>
    <property type="evidence" value="ECO:0007669"/>
    <property type="project" value="InterPro"/>
</dbReference>
<dbReference type="Proteomes" id="UP000290204">
    <property type="component" value="Unassembled WGS sequence"/>
</dbReference>
<dbReference type="GO" id="GO:0005886">
    <property type="term" value="C:plasma membrane"/>
    <property type="evidence" value="ECO:0007669"/>
    <property type="project" value="UniProtKB-SubCell"/>
</dbReference>
<feature type="transmembrane region" description="Helical" evidence="7">
    <location>
        <begin position="55"/>
        <end position="73"/>
    </location>
</feature>
<proteinExistence type="inferred from homology"/>
<feature type="transmembrane region" description="Helical" evidence="7">
    <location>
        <begin position="20"/>
        <end position="40"/>
    </location>
</feature>
<evidence type="ECO:0000313" key="10">
    <source>
        <dbReference type="Proteomes" id="UP000290204"/>
    </source>
</evidence>
<sequence>METVMSSERTQKMHPHRFTLWVAIGSISMMFAGFTSAYIVKSNQAGWEAVQVPKIFYLSTLLIILSSVTVFLAQKAMKAREMAKYRLLISGTVVLGLAFVATQFIGFSELWATKITFRDSVAGSFFYIITGVHALHVIGGIIALAVLFFRAYNSKTKYYSTAPVETAGLYWHFVDILWIYLFVFFLLVS</sequence>
<dbReference type="AlphaFoldDB" id="A0A4Q1CJQ9"/>
<comment type="similarity">
    <text evidence="2 6">Belongs to the cytochrome c oxidase subunit 3 family.</text>
</comment>
<keyword evidence="4 7" id="KW-1133">Transmembrane helix</keyword>
<evidence type="ECO:0000256" key="2">
    <source>
        <dbReference type="ARBA" id="ARBA00010581"/>
    </source>
</evidence>
<evidence type="ECO:0000256" key="4">
    <source>
        <dbReference type="ARBA" id="ARBA00022989"/>
    </source>
</evidence>
<gene>
    <name evidence="9" type="ORF">ESA94_10340</name>
</gene>
<dbReference type="InterPro" id="IPR024791">
    <property type="entry name" value="Cyt_c/ubiquinol_Oxase_su3"/>
</dbReference>
<feature type="domain" description="Heme-copper oxidase subunit III family profile" evidence="8">
    <location>
        <begin position="1"/>
        <end position="189"/>
    </location>
</feature>
<dbReference type="PANTHER" id="PTHR11403:SF10">
    <property type="entry name" value="CYTOCHROME C OXIDASE"/>
    <property type="match status" value="1"/>
</dbReference>
<dbReference type="GO" id="GO:0004129">
    <property type="term" value="F:cytochrome-c oxidase activity"/>
    <property type="evidence" value="ECO:0007669"/>
    <property type="project" value="InterPro"/>
</dbReference>
<dbReference type="PANTHER" id="PTHR11403">
    <property type="entry name" value="CYTOCHROME C OXIDASE SUBUNIT III"/>
    <property type="match status" value="1"/>
</dbReference>
<keyword evidence="5 7" id="KW-0472">Membrane</keyword>
<evidence type="ECO:0000256" key="1">
    <source>
        <dbReference type="ARBA" id="ARBA00004141"/>
    </source>
</evidence>
<dbReference type="Gene3D" id="1.20.120.80">
    <property type="entry name" value="Cytochrome c oxidase, subunit III, four-helix bundle"/>
    <property type="match status" value="1"/>
</dbReference>